<organism evidence="3 4">
    <name type="scientific">Sphingobacterium oryzagri</name>
    <dbReference type="NCBI Taxonomy" id="3025669"/>
    <lineage>
        <taxon>Bacteria</taxon>
        <taxon>Pseudomonadati</taxon>
        <taxon>Bacteroidota</taxon>
        <taxon>Sphingobacteriia</taxon>
        <taxon>Sphingobacteriales</taxon>
        <taxon>Sphingobacteriaceae</taxon>
        <taxon>Sphingobacterium</taxon>
    </lineage>
</organism>
<keyword evidence="1" id="KW-0547">Nucleotide-binding</keyword>
<protein>
    <submittedName>
        <fullName evidence="3">Metallophosphoesterase</fullName>
    </submittedName>
</protein>
<accession>A0ABY7WEN4</accession>
<sequence length="321" mass="35521">MEEFASTNRRGFIKQSLTLGALATLSAVPNWSTAKAKEVRLTILHSNDVHSRIEPFPMDGSRYQGLAGVARRSSLINKIRAEEAQVLLVDSGDMFQGTPYFNMFEGKLELELMSKLGYEAGTFGNHEFDNGIDGLVKHLDKATFPFLTANYDFSGTLLEGKTQEYTIINKGDLRIGLTGVGIDIEGLVDPNNYKGMKYLDPIPVVNRVAKMLKEEKGCDLVIVLSHLGYTYSDDKVSDLKLAANTQHVDIILGGHTHTFLDEPTRVKNRQGNEVLVNQMGFAGIRLGRLDVVFNKATGKKQVFANHYAIDHRLDGQTLASL</sequence>
<keyword evidence="1" id="KW-0378">Hydrolase</keyword>
<dbReference type="InterPro" id="IPR006311">
    <property type="entry name" value="TAT_signal"/>
</dbReference>
<dbReference type="InterPro" id="IPR029052">
    <property type="entry name" value="Metallo-depent_PP-like"/>
</dbReference>
<name>A0ABY7WEN4_9SPHI</name>
<dbReference type="PRINTS" id="PR01607">
    <property type="entry name" value="APYRASEFAMLY"/>
</dbReference>
<gene>
    <name evidence="3" type="ORF">PQ465_11785</name>
</gene>
<proteinExistence type="inferred from homology"/>
<reference evidence="3 4" key="1">
    <citation type="submission" date="2023-02" db="EMBL/GenBank/DDBJ databases">
        <title>Genome sequence of Sphingobacterium sp. KACC 22765.</title>
        <authorList>
            <person name="Kim S."/>
            <person name="Heo J."/>
            <person name="Kwon S.-W."/>
        </authorList>
    </citation>
    <scope>NUCLEOTIDE SEQUENCE [LARGE SCALE GENOMIC DNA]</scope>
    <source>
        <strain evidence="3 4">KACC 22765</strain>
    </source>
</reference>
<dbReference type="Gene3D" id="3.60.21.10">
    <property type="match status" value="1"/>
</dbReference>
<dbReference type="RefSeq" id="WP_274265722.1">
    <property type="nucleotide sequence ID" value="NZ_CP117880.1"/>
</dbReference>
<evidence type="ECO:0000313" key="4">
    <source>
        <dbReference type="Proteomes" id="UP001221558"/>
    </source>
</evidence>
<feature type="domain" description="Calcineurin-like phosphoesterase" evidence="2">
    <location>
        <begin position="42"/>
        <end position="258"/>
    </location>
</feature>
<dbReference type="PANTHER" id="PTHR11575:SF24">
    <property type="entry name" value="5'-NUCLEOTIDASE"/>
    <property type="match status" value="1"/>
</dbReference>
<dbReference type="EMBL" id="CP117880">
    <property type="protein sequence ID" value="WDF66986.1"/>
    <property type="molecule type" value="Genomic_DNA"/>
</dbReference>
<evidence type="ECO:0000256" key="1">
    <source>
        <dbReference type="RuleBase" id="RU362119"/>
    </source>
</evidence>
<dbReference type="SUPFAM" id="SSF56300">
    <property type="entry name" value="Metallo-dependent phosphatases"/>
    <property type="match status" value="1"/>
</dbReference>
<evidence type="ECO:0000313" key="3">
    <source>
        <dbReference type="EMBL" id="WDF66986.1"/>
    </source>
</evidence>
<dbReference type="PANTHER" id="PTHR11575">
    <property type="entry name" value="5'-NUCLEOTIDASE-RELATED"/>
    <property type="match status" value="1"/>
</dbReference>
<evidence type="ECO:0000259" key="2">
    <source>
        <dbReference type="Pfam" id="PF00149"/>
    </source>
</evidence>
<dbReference type="Pfam" id="PF00149">
    <property type="entry name" value="Metallophos"/>
    <property type="match status" value="1"/>
</dbReference>
<keyword evidence="4" id="KW-1185">Reference proteome</keyword>
<dbReference type="PROSITE" id="PS51318">
    <property type="entry name" value="TAT"/>
    <property type="match status" value="1"/>
</dbReference>
<dbReference type="InterPro" id="IPR004843">
    <property type="entry name" value="Calcineurin-like_PHP"/>
</dbReference>
<dbReference type="InterPro" id="IPR006179">
    <property type="entry name" value="5_nucleotidase/apyrase"/>
</dbReference>
<dbReference type="Proteomes" id="UP001221558">
    <property type="component" value="Chromosome"/>
</dbReference>
<comment type="similarity">
    <text evidence="1">Belongs to the 5'-nucleotidase family.</text>
</comment>